<protein>
    <submittedName>
        <fullName evidence="1">Uncharacterized protein</fullName>
    </submittedName>
</protein>
<accession>M2RBI1</accession>
<organism evidence="1 2">
    <name type="scientific">Ceriporiopsis subvermispora (strain B)</name>
    <name type="common">White-rot fungus</name>
    <name type="synonym">Gelatoporia subvermispora</name>
    <dbReference type="NCBI Taxonomy" id="914234"/>
    <lineage>
        <taxon>Eukaryota</taxon>
        <taxon>Fungi</taxon>
        <taxon>Dikarya</taxon>
        <taxon>Basidiomycota</taxon>
        <taxon>Agaricomycotina</taxon>
        <taxon>Agaricomycetes</taxon>
        <taxon>Polyporales</taxon>
        <taxon>Gelatoporiaceae</taxon>
        <taxon>Gelatoporia</taxon>
    </lineage>
</organism>
<gene>
    <name evidence="1" type="ORF">CERSUDRAFT_74603</name>
</gene>
<proteinExistence type="predicted"/>
<name>M2RBI1_CERS8</name>
<evidence type="ECO:0000313" key="1">
    <source>
        <dbReference type="EMBL" id="EMD35767.1"/>
    </source>
</evidence>
<dbReference type="EMBL" id="KB445799">
    <property type="protein sequence ID" value="EMD35767.1"/>
    <property type="molecule type" value="Genomic_DNA"/>
</dbReference>
<reference evidence="1 2" key="1">
    <citation type="journal article" date="2012" name="Proc. Natl. Acad. Sci. U.S.A.">
        <title>Comparative genomics of Ceriporiopsis subvermispora and Phanerochaete chrysosporium provide insight into selective ligninolysis.</title>
        <authorList>
            <person name="Fernandez-Fueyo E."/>
            <person name="Ruiz-Duenas F.J."/>
            <person name="Ferreira P."/>
            <person name="Floudas D."/>
            <person name="Hibbett D.S."/>
            <person name="Canessa P."/>
            <person name="Larrondo L.F."/>
            <person name="James T.Y."/>
            <person name="Seelenfreund D."/>
            <person name="Lobos S."/>
            <person name="Polanco R."/>
            <person name="Tello M."/>
            <person name="Honda Y."/>
            <person name="Watanabe T."/>
            <person name="Watanabe T."/>
            <person name="Ryu J.S."/>
            <person name="Kubicek C.P."/>
            <person name="Schmoll M."/>
            <person name="Gaskell J."/>
            <person name="Hammel K.E."/>
            <person name="St John F.J."/>
            <person name="Vanden Wymelenberg A."/>
            <person name="Sabat G."/>
            <person name="Splinter BonDurant S."/>
            <person name="Syed K."/>
            <person name="Yadav J.S."/>
            <person name="Doddapaneni H."/>
            <person name="Subramanian V."/>
            <person name="Lavin J.L."/>
            <person name="Oguiza J.A."/>
            <person name="Perez G."/>
            <person name="Pisabarro A.G."/>
            <person name="Ramirez L."/>
            <person name="Santoyo F."/>
            <person name="Master E."/>
            <person name="Coutinho P.M."/>
            <person name="Henrissat B."/>
            <person name="Lombard V."/>
            <person name="Magnuson J.K."/>
            <person name="Kuees U."/>
            <person name="Hori C."/>
            <person name="Igarashi K."/>
            <person name="Samejima M."/>
            <person name="Held B.W."/>
            <person name="Barry K.W."/>
            <person name="LaButti K.M."/>
            <person name="Lapidus A."/>
            <person name="Lindquist E.A."/>
            <person name="Lucas S.M."/>
            <person name="Riley R."/>
            <person name="Salamov A.A."/>
            <person name="Hoffmeister D."/>
            <person name="Schwenk D."/>
            <person name="Hadar Y."/>
            <person name="Yarden O."/>
            <person name="de Vries R.P."/>
            <person name="Wiebenga A."/>
            <person name="Stenlid J."/>
            <person name="Eastwood D."/>
            <person name="Grigoriev I.V."/>
            <person name="Berka R.M."/>
            <person name="Blanchette R.A."/>
            <person name="Kersten P."/>
            <person name="Martinez A.T."/>
            <person name="Vicuna R."/>
            <person name="Cullen D."/>
        </authorList>
    </citation>
    <scope>NUCLEOTIDE SEQUENCE [LARGE SCALE GENOMIC DNA]</scope>
    <source>
        <strain evidence="1 2">B</strain>
    </source>
</reference>
<keyword evidence="2" id="KW-1185">Reference proteome</keyword>
<dbReference type="AlphaFoldDB" id="M2RBI1"/>
<dbReference type="HOGENOM" id="CLU_2108739_0_0_1"/>
<dbReference type="OrthoDB" id="2976172at2759"/>
<evidence type="ECO:0000313" key="2">
    <source>
        <dbReference type="Proteomes" id="UP000016930"/>
    </source>
</evidence>
<dbReference type="Proteomes" id="UP000016930">
    <property type="component" value="Unassembled WGS sequence"/>
</dbReference>
<sequence length="116" mass="13511">MRYFYGFVLDREAIVKRGIAEGVGHANTLVEREVTFVRTTRKMLREADLMSVCHLVSVLAIDGEQYWCVAVASNDPYETPYTHRDMPPQELVDKVKALLEKPDNVKPMWWKSKFNY</sequence>